<comment type="caution">
    <text evidence="4">The sequence shown here is derived from an EMBL/GenBank/DDBJ whole genome shotgun (WGS) entry which is preliminary data.</text>
</comment>
<dbReference type="InterPro" id="IPR027417">
    <property type="entry name" value="P-loop_NTPase"/>
</dbReference>
<dbReference type="Gene3D" id="3.40.50.300">
    <property type="entry name" value="P-loop containing nucleotide triphosphate hydrolases"/>
    <property type="match status" value="1"/>
</dbReference>
<evidence type="ECO:0000256" key="1">
    <source>
        <dbReference type="ARBA" id="ARBA00022737"/>
    </source>
</evidence>
<dbReference type="Pfam" id="PF24883">
    <property type="entry name" value="NPHP3_N"/>
    <property type="match status" value="1"/>
</dbReference>
<evidence type="ECO:0000259" key="2">
    <source>
        <dbReference type="Pfam" id="PF24809"/>
    </source>
</evidence>
<gene>
    <name evidence="4" type="ORF">FE257_002861</name>
</gene>
<feature type="domain" description="DUF7708" evidence="2">
    <location>
        <begin position="76"/>
        <end position="218"/>
    </location>
</feature>
<proteinExistence type="predicted"/>
<evidence type="ECO:0000313" key="5">
    <source>
        <dbReference type="Proteomes" id="UP001194746"/>
    </source>
</evidence>
<keyword evidence="5" id="KW-1185">Reference proteome</keyword>
<protein>
    <recommendedName>
        <fullName evidence="6">NACHT domain-containing protein</fullName>
    </recommendedName>
</protein>
<reference evidence="4" key="2">
    <citation type="submission" date="2020-02" db="EMBL/GenBank/DDBJ databases">
        <authorList>
            <person name="Gilchrist C.L.M."/>
            <person name="Chooi Y.-H."/>
        </authorList>
    </citation>
    <scope>NUCLEOTIDE SEQUENCE</scope>
    <source>
        <strain evidence="4">MST-FP2251</strain>
    </source>
</reference>
<dbReference type="InterPro" id="IPR056125">
    <property type="entry name" value="DUF7708"/>
</dbReference>
<accession>A0AAD4GXT2</accession>
<evidence type="ECO:0000313" key="4">
    <source>
        <dbReference type="EMBL" id="KAF9891898.1"/>
    </source>
</evidence>
<name>A0AAD4GXT2_ASPNN</name>
<dbReference type="SUPFAM" id="SSF52540">
    <property type="entry name" value="P-loop containing nucleoside triphosphate hydrolases"/>
    <property type="match status" value="1"/>
</dbReference>
<reference evidence="4" key="1">
    <citation type="journal article" date="2019" name="Beilstein J. Org. Chem.">
        <title>Nanangenines: drimane sesquiterpenoids as the dominant metabolite cohort of a novel Australian fungus, Aspergillus nanangensis.</title>
        <authorList>
            <person name="Lacey H.J."/>
            <person name="Gilchrist C.L.M."/>
            <person name="Crombie A."/>
            <person name="Kalaitzis J.A."/>
            <person name="Vuong D."/>
            <person name="Rutledge P.J."/>
            <person name="Turner P."/>
            <person name="Pitt J.I."/>
            <person name="Lacey E."/>
            <person name="Chooi Y.H."/>
            <person name="Piggott A.M."/>
        </authorList>
    </citation>
    <scope>NUCLEOTIDE SEQUENCE</scope>
    <source>
        <strain evidence="4">MST-FP2251</strain>
    </source>
</reference>
<dbReference type="PANTHER" id="PTHR10039">
    <property type="entry name" value="AMELOGENIN"/>
    <property type="match status" value="1"/>
</dbReference>
<sequence>MSTSPTANLGRRDLWTAAVASLSDEDRSHIDFQRPKKLEVLSDLLHLTNKEIERVENSRFCYKRKNGENVIVKDLFAKIVKWIDHFKQVGDVAVQYDPMHASLPWAGIRFLLEVAISDVKTMELILEHVVALAEIVCRYAVFEDLFLTSPSAAASELEKAVLGLYTKIMLYLAKSKAYFHDNTVKRSMKNMLLMTPDLQTHFHAIESAQVDVDRCAAMVDVQDQLDRHAELRKLLEDMDAPLVRSAKTLDEIKDDLDVAKRPKILQWMSDEPYDSHHKQARSDVLEGTGQWLITDPTYVKWRKDSASSILWLHGIPGSGKSKLVSLVIDEALKSHKNGLCPHPPVFFYCSRNPAEPGRSQPRVIIASILRQLARLDSMGSLLQPVTTAYQEQEKRGFTQSHLDLQDSMELIMQLLPLHSMVTIVIDALDECDPETRGDLLESLEMILQNSPTLVKIFVSSRDDQDIVCHLANYPNLELSSDRNSHDINRFVEFETERLIKGSKLLRYSANKDELKALIICNISNGADGMFRWVSLQLQALCRQKTDQAIRQRIGKLPPKLEDLYRELLERIEQNPERADRQYAQNTLSWLLSAQETLTSEKFLIAISRRIGLDSAPPTKDQILDLCCNLIHSDSPISQ</sequence>
<dbReference type="Proteomes" id="UP001194746">
    <property type="component" value="Unassembled WGS sequence"/>
</dbReference>
<dbReference type="Pfam" id="PF24809">
    <property type="entry name" value="DUF7708"/>
    <property type="match status" value="1"/>
</dbReference>
<evidence type="ECO:0000259" key="3">
    <source>
        <dbReference type="Pfam" id="PF24883"/>
    </source>
</evidence>
<dbReference type="PANTHER" id="PTHR10039:SF16">
    <property type="entry name" value="GPI INOSITOL-DEACYLASE"/>
    <property type="match status" value="1"/>
</dbReference>
<keyword evidence="1" id="KW-0677">Repeat</keyword>
<dbReference type="AlphaFoldDB" id="A0AAD4GXT2"/>
<evidence type="ECO:0008006" key="6">
    <source>
        <dbReference type="Google" id="ProtNLM"/>
    </source>
</evidence>
<organism evidence="4 5">
    <name type="scientific">Aspergillus nanangensis</name>
    <dbReference type="NCBI Taxonomy" id="2582783"/>
    <lineage>
        <taxon>Eukaryota</taxon>
        <taxon>Fungi</taxon>
        <taxon>Dikarya</taxon>
        <taxon>Ascomycota</taxon>
        <taxon>Pezizomycotina</taxon>
        <taxon>Eurotiomycetes</taxon>
        <taxon>Eurotiomycetidae</taxon>
        <taxon>Eurotiales</taxon>
        <taxon>Aspergillaceae</taxon>
        <taxon>Aspergillus</taxon>
        <taxon>Aspergillus subgen. Circumdati</taxon>
    </lineage>
</organism>
<feature type="domain" description="Nephrocystin 3-like N-terminal" evidence="3">
    <location>
        <begin position="287"/>
        <end position="461"/>
    </location>
</feature>
<dbReference type="InterPro" id="IPR056884">
    <property type="entry name" value="NPHP3-like_N"/>
</dbReference>
<dbReference type="EMBL" id="VCAU01000015">
    <property type="protein sequence ID" value="KAF9891898.1"/>
    <property type="molecule type" value="Genomic_DNA"/>
</dbReference>